<dbReference type="CDD" id="cd00267">
    <property type="entry name" value="ABC_ATPase"/>
    <property type="match status" value="1"/>
</dbReference>
<sequence length="1626" mass="178583">MGQIVRTFPADAEIGSDRYFAVAIERTTTRIEQAVQEVLDLTRSVPDATEFFTLLDAPGRSNAGMRDFVTVFTDMLKQAGDTADNARVFDILRRFHVLVFDFNRQGSLSEFWDKERASRLEANASITHGLYNTLFQVLLSMDGAGGKTTRDHLVQALQAERINLQPNVDLSRGRRRLRELSNQTLADINSSIASVHMARHDRLETIETRLDAAVETGGCVELFGEGGVGKSALLQALAGRRNPVCPIVVLAPDRTPAGGWAELRQTLGTDASLAEFITSLAGDGGSLICIDGLDRFLDPGQQKTIADILSAGLGQRGISTLITARPGWDKDGVTWLPDQVMTKLDGRTRIDVDSLTDTEADQLGQAFPPLSSLLKPSHPAKTLVRNLFRLRRLLGRKSAENLPGSEAAMAVDWWGNGDAQVGDTEPLKRAKRRILTQMAAATVGGMAVVASADMDDAAVNSLIVSKTLREHGRDDVTFAHDVLSDWAIANYIADDLAHLDTLHLDRQVPPWMRRAIELAAQITAEDPSTDRFEALLTRLRQDGIHTSWSGTALMALGRSDRAGELLDRFSDLLLSAGGALASELIRRAKATESLPADLLFQAKGIANPPTSLLIPAGPVWDRLIRWALKRFGALPSETFSDALDLFEHRMLLYALPITDDLGPQILEACATVLVTEVQEQGERRTRRHSQSSQSLPSRPSYPTGSEDIERAKRILGLYARHAPASVAKYLDALAASDRPVRIGSHIVKGTGSWASVAPVAFAAAVRSMVLELKRGHERRQRSDGYGELYAQLERNILSTVTGSEPFLDLLIADKTEGLALIHELVGDAAVWANRQATGEGGAFDVALLGKTRKVRWPWSFLYARGQGQSRMVTEALCALVYWGHCEIDSGRAIDEVVADILGDGDISAALLLVAIDLTIRHNWVGTVGIRDILSSPEVLALDANRKGIDQLGLGRDRSLGVGKSGAYVTTTIRTRLCLHEILDYYLFYDAEVRVAETHSALEAAQARYPVWESDVVTWTDPAFMVGYALRALDKASYEEEDTVQDNGEIAVGYRFRLPAHQQAWLDRKLADLGNDRTRFETGLAVRMSLDEEREGTKALLSQAEELWRTTSEAVAHIEVVESPEPEDAWLARLAAAAVLVRDMAEDELALISDDISDVLATVMAVPASTHGRMSQNVMYNAQSLAAVGLIFNVNRFGRDEDQRLLLEAAARHGNSVLSACLAHPSAVKALPTRLVVALFRLGLEGCISWRRKDWEEPEGSETSRRQKIEDRRIHRLAAEIDWVLYDGPEPGWPEFPLRNPSKPRGVVLSAETFEVDDDQHDDEDSEAEKVLPVDEIFYAGSAAHWLEVLAFTAQPAPDWIDRFLEYQASWLLHLHGMGRGTSARDTDAEWTLAIFRLYAQRARSWSDADLEQRLFQPLALFKDEPLFAAVATFLVTSDGLYLIGQADDTAYLVGVRHRLWDLLQLTGGWKHHAWRSGLNIEWHLSRPVCALYFKVDYGFSQTAYTKGLTPEQITPFLPLLCAIARAAPKSGTTALLLLDVVKCVPSALGTSSLVDTVLCWWRSGVQSNFWTDGNLGADIANYINVSTLSPDVALAMTHVADAMVAAGIPSASSLSDTLQTHLNGSA</sequence>
<reference evidence="3" key="2">
    <citation type="submission" date="2020-09" db="EMBL/GenBank/DDBJ databases">
        <authorList>
            <person name="Sun Q."/>
            <person name="Kim S."/>
        </authorList>
    </citation>
    <scope>NUCLEOTIDE SEQUENCE</scope>
    <source>
        <strain evidence="3">KCTC 32296</strain>
    </source>
</reference>
<name>A0A918UTC6_9CAUL</name>
<proteinExistence type="predicted"/>
<dbReference type="SUPFAM" id="SSF52540">
    <property type="entry name" value="P-loop containing nucleoside triphosphate hydrolases"/>
    <property type="match status" value="1"/>
</dbReference>
<dbReference type="InterPro" id="IPR027417">
    <property type="entry name" value="P-loop_NTPase"/>
</dbReference>
<dbReference type="SMART" id="SM00382">
    <property type="entry name" value="AAA"/>
    <property type="match status" value="1"/>
</dbReference>
<protein>
    <recommendedName>
        <fullName evidence="2">AAA+ ATPase domain-containing protein</fullName>
    </recommendedName>
</protein>
<evidence type="ECO:0000313" key="4">
    <source>
        <dbReference type="Proteomes" id="UP000662572"/>
    </source>
</evidence>
<organism evidence="3 4">
    <name type="scientific">Asticcacaulis endophyticus</name>
    <dbReference type="NCBI Taxonomy" id="1395890"/>
    <lineage>
        <taxon>Bacteria</taxon>
        <taxon>Pseudomonadati</taxon>
        <taxon>Pseudomonadota</taxon>
        <taxon>Alphaproteobacteria</taxon>
        <taxon>Caulobacterales</taxon>
        <taxon>Caulobacteraceae</taxon>
        <taxon>Asticcacaulis</taxon>
    </lineage>
</organism>
<evidence type="ECO:0000313" key="3">
    <source>
        <dbReference type="EMBL" id="GGZ32512.1"/>
    </source>
</evidence>
<comment type="caution">
    <text evidence="3">The sequence shown here is derived from an EMBL/GenBank/DDBJ whole genome shotgun (WGS) entry which is preliminary data.</text>
</comment>
<dbReference type="EMBL" id="BMZB01000002">
    <property type="protein sequence ID" value="GGZ32512.1"/>
    <property type="molecule type" value="Genomic_DNA"/>
</dbReference>
<accession>A0A918UTC6</accession>
<dbReference type="InterPro" id="IPR003593">
    <property type="entry name" value="AAA+_ATPase"/>
</dbReference>
<feature type="region of interest" description="Disordered" evidence="1">
    <location>
        <begin position="679"/>
        <end position="705"/>
    </location>
</feature>
<feature type="compositionally biased region" description="Low complexity" evidence="1">
    <location>
        <begin position="690"/>
        <end position="700"/>
    </location>
</feature>
<evidence type="ECO:0000256" key="1">
    <source>
        <dbReference type="SAM" id="MobiDB-lite"/>
    </source>
</evidence>
<evidence type="ECO:0000259" key="2">
    <source>
        <dbReference type="SMART" id="SM00382"/>
    </source>
</evidence>
<gene>
    <name evidence="3" type="ORF">GCM10011273_18340</name>
</gene>
<reference evidence="3" key="1">
    <citation type="journal article" date="2014" name="Int. J. Syst. Evol. Microbiol.">
        <title>Complete genome sequence of Corynebacterium casei LMG S-19264T (=DSM 44701T), isolated from a smear-ripened cheese.</title>
        <authorList>
            <consortium name="US DOE Joint Genome Institute (JGI-PGF)"/>
            <person name="Walter F."/>
            <person name="Albersmeier A."/>
            <person name="Kalinowski J."/>
            <person name="Ruckert C."/>
        </authorList>
    </citation>
    <scope>NUCLEOTIDE SEQUENCE</scope>
    <source>
        <strain evidence="3">KCTC 32296</strain>
    </source>
</reference>
<feature type="domain" description="AAA+ ATPase" evidence="2">
    <location>
        <begin position="216"/>
        <end position="356"/>
    </location>
</feature>
<keyword evidence="4" id="KW-1185">Reference proteome</keyword>
<dbReference type="Proteomes" id="UP000662572">
    <property type="component" value="Unassembled WGS sequence"/>
</dbReference>